<comment type="caution">
    <text evidence="4">Lacks conserved residue(s) required for the propagation of feature annotation.</text>
</comment>
<evidence type="ECO:0000256" key="4">
    <source>
        <dbReference type="PROSITE-ProRule" id="PRU01240"/>
    </source>
</evidence>
<dbReference type="PROSITE" id="PS51892">
    <property type="entry name" value="SUBTILASE"/>
    <property type="match status" value="1"/>
</dbReference>
<evidence type="ECO:0000313" key="7">
    <source>
        <dbReference type="Proteomes" id="UP000815325"/>
    </source>
</evidence>
<evidence type="ECO:0000259" key="5">
    <source>
        <dbReference type="Pfam" id="PF00082"/>
    </source>
</evidence>
<dbReference type="InterPro" id="IPR036852">
    <property type="entry name" value="Peptidase_S8/S53_dom_sf"/>
</dbReference>
<dbReference type="Gene3D" id="3.40.50.200">
    <property type="entry name" value="Peptidase S8/S53 domain"/>
    <property type="match status" value="1"/>
</dbReference>
<comment type="caution">
    <text evidence="6">The sequence shown here is derived from an EMBL/GenBank/DDBJ whole genome shotgun (WGS) entry which is preliminary data.</text>
</comment>
<gene>
    <name evidence="6" type="ORF">DUNSADRAFT_8068</name>
</gene>
<keyword evidence="7" id="KW-1185">Reference proteome</keyword>
<organism evidence="6 7">
    <name type="scientific">Dunaliella salina</name>
    <name type="common">Green alga</name>
    <name type="synonym">Protococcus salinus</name>
    <dbReference type="NCBI Taxonomy" id="3046"/>
    <lineage>
        <taxon>Eukaryota</taxon>
        <taxon>Viridiplantae</taxon>
        <taxon>Chlorophyta</taxon>
        <taxon>core chlorophytes</taxon>
        <taxon>Chlorophyceae</taxon>
        <taxon>CS clade</taxon>
        <taxon>Chlamydomonadales</taxon>
        <taxon>Dunaliellaceae</taxon>
        <taxon>Dunaliella</taxon>
    </lineage>
</organism>
<keyword evidence="3" id="KW-0720">Serine protease</keyword>
<dbReference type="EMBL" id="MU069728">
    <property type="protein sequence ID" value="KAF5834968.1"/>
    <property type="molecule type" value="Genomic_DNA"/>
</dbReference>
<dbReference type="Pfam" id="PF00082">
    <property type="entry name" value="Peptidase_S8"/>
    <property type="match status" value="1"/>
</dbReference>
<evidence type="ECO:0000256" key="2">
    <source>
        <dbReference type="ARBA" id="ARBA00022670"/>
    </source>
</evidence>
<keyword evidence="3" id="KW-0378">Hydrolase</keyword>
<dbReference type="InterPro" id="IPR050131">
    <property type="entry name" value="Peptidase_S8_subtilisin-like"/>
</dbReference>
<keyword evidence="2" id="KW-0645">Protease</keyword>
<evidence type="ECO:0000256" key="3">
    <source>
        <dbReference type="ARBA" id="ARBA00022825"/>
    </source>
</evidence>
<dbReference type="InterPro" id="IPR000209">
    <property type="entry name" value="Peptidase_S8/S53_dom"/>
</dbReference>
<dbReference type="PANTHER" id="PTHR43806">
    <property type="entry name" value="PEPTIDASE S8"/>
    <property type="match status" value="1"/>
</dbReference>
<evidence type="ECO:0000256" key="1">
    <source>
        <dbReference type="ARBA" id="ARBA00011073"/>
    </source>
</evidence>
<proteinExistence type="inferred from homology"/>
<dbReference type="Proteomes" id="UP000815325">
    <property type="component" value="Unassembled WGS sequence"/>
</dbReference>
<reference evidence="6" key="1">
    <citation type="submission" date="2017-08" db="EMBL/GenBank/DDBJ databases">
        <authorList>
            <person name="Polle J.E."/>
            <person name="Barry K."/>
            <person name="Cushman J."/>
            <person name="Schmutz J."/>
            <person name="Tran D."/>
            <person name="Hathwaick L.T."/>
            <person name="Yim W.C."/>
            <person name="Jenkins J."/>
            <person name="Mckie-Krisberg Z.M."/>
            <person name="Prochnik S."/>
            <person name="Lindquist E."/>
            <person name="Dockter R.B."/>
            <person name="Adam C."/>
            <person name="Molina H."/>
            <person name="Bunkerborg J."/>
            <person name="Jin E."/>
            <person name="Buchheim M."/>
            <person name="Magnuson J."/>
        </authorList>
    </citation>
    <scope>NUCLEOTIDE SEQUENCE</scope>
    <source>
        <strain evidence="6">CCAP 19/18</strain>
    </source>
</reference>
<comment type="similarity">
    <text evidence="1 4">Belongs to the peptidase S8 family.</text>
</comment>
<protein>
    <submittedName>
        <fullName evidence="6">Peptidase S8/S53 domain-containing protein</fullName>
    </submittedName>
</protein>
<sequence length="244" mass="25620">MLINRFNFADDKEEAEDCDGHVMPLGLLLGKGSNRVKGCTFLMLSLLLCQCTEAGTHVAATAVGRSVGLAKGAKLVALRVLDCNGSGSISDTVAALDWVALNHRGPSVVIMSLGVSVGAWSRSTEYAVRSLVNEHGITVVVASGNKAMDACHVVPASMGEVLTVAASDMQNKFDANRKEGRETSYRWSNTGHCIDLWAPGVEIWSACGGGSRCPNVTDDSYTWASGTSMVSKTCVTAVGACVEC</sequence>
<accession>A0ABQ7GKA6</accession>
<name>A0ABQ7GKA6_DUNSA</name>
<evidence type="ECO:0000313" key="6">
    <source>
        <dbReference type="EMBL" id="KAF5834968.1"/>
    </source>
</evidence>
<dbReference type="SUPFAM" id="SSF52743">
    <property type="entry name" value="Subtilisin-like"/>
    <property type="match status" value="1"/>
</dbReference>
<dbReference type="PANTHER" id="PTHR43806:SF14">
    <property type="entry name" value="TRIPEPTIDYL-PEPTIDASE 2"/>
    <property type="match status" value="1"/>
</dbReference>
<feature type="domain" description="Peptidase S8/S53" evidence="5">
    <location>
        <begin position="55"/>
        <end position="240"/>
    </location>
</feature>